<dbReference type="CDD" id="cd14440">
    <property type="entry name" value="AlgX_N_like_3"/>
    <property type="match status" value="1"/>
</dbReference>
<reference evidence="8 9" key="2">
    <citation type="submission" date="2020-05" db="EMBL/GenBank/DDBJ databases">
        <title>Draft genome sequence of Desulfovibrio sp. strainFSS-1.</title>
        <authorList>
            <person name="Shimoshige H."/>
            <person name="Kobayashi H."/>
            <person name="Maekawa T."/>
        </authorList>
    </citation>
    <scope>NUCLEOTIDE SEQUENCE [LARGE SCALE GENOMIC DNA]</scope>
    <source>
        <strain evidence="8 9">SIID29052-01</strain>
    </source>
</reference>
<dbReference type="Pfam" id="PF16822">
    <property type="entry name" value="ALGX"/>
    <property type="match status" value="1"/>
</dbReference>
<comment type="pathway">
    <text evidence="2">Glycan biosynthesis; alginate biosynthesis.</text>
</comment>
<proteinExistence type="predicted"/>
<dbReference type="GO" id="GO:0042121">
    <property type="term" value="P:alginic acid biosynthetic process"/>
    <property type="evidence" value="ECO:0007669"/>
    <property type="project" value="UniProtKB-UniPathway"/>
</dbReference>
<dbReference type="EMBL" id="BLTE01000015">
    <property type="protein sequence ID" value="GFK95244.1"/>
    <property type="molecule type" value="Genomic_DNA"/>
</dbReference>
<dbReference type="GO" id="GO:0042597">
    <property type="term" value="C:periplasmic space"/>
    <property type="evidence" value="ECO:0007669"/>
    <property type="project" value="UniProtKB-SubCell"/>
</dbReference>
<keyword evidence="8" id="KW-0012">Acyltransferase</keyword>
<evidence type="ECO:0000256" key="3">
    <source>
        <dbReference type="ARBA" id="ARBA00022679"/>
    </source>
</evidence>
<name>A0A6V8LU48_9BACT</name>
<sequence length="398" mass="44971">MLRSKAHHTETAVHRLTIAGFVLAICIPCMAQIAGYNPEVPLQEGENLPLPGLSFDLQTLGQTVYSLRRNWLDRNFGIRKTLVRWQALLDVRFFGASMPSDPVLAGKNGWLYLAQENPSLNVISDYRVIAPLTPEQLAVWVKVFTSRRDWLAARGIRYMVVVAPNKASIYPEHIPERFNKARDVSKLDQLCSALANADVDVLDLRPALMEAKTNGKAYYSTDSHWTPFGAFFAYRATADQLKRHFPSLEPLPGTDFAFSERPGLKGGLSYMIALGDIYGENEVMVTPKRPLKAREESGVRAELNHFQPLSTYSQADTSLPKAVVFRDSFLHEMMPFLAEHFSRIHLVWPYPTSSNKIRDFDRDAILREKPDIVIDEFVERYFTQPPPPSALETLPPAP</sequence>
<protein>
    <submittedName>
        <fullName evidence="8">Putative alginate O-acetylase AlgJ</fullName>
        <ecNumber evidence="8">2.3.1.-</ecNumber>
    </submittedName>
</protein>
<comment type="caution">
    <text evidence="8">The sequence shown here is derived from an EMBL/GenBank/DDBJ whole genome shotgun (WGS) entry which is preliminary data.</text>
</comment>
<keyword evidence="5" id="KW-0574">Periplasm</keyword>
<evidence type="ECO:0000256" key="4">
    <source>
        <dbReference type="ARBA" id="ARBA00022729"/>
    </source>
</evidence>
<dbReference type="InterPro" id="IPR031811">
    <property type="entry name" value="ALGX/ALGJ_SGNH-like"/>
</dbReference>
<evidence type="ECO:0000313" key="8">
    <source>
        <dbReference type="EMBL" id="GFK95244.1"/>
    </source>
</evidence>
<evidence type="ECO:0000259" key="7">
    <source>
        <dbReference type="Pfam" id="PF16822"/>
    </source>
</evidence>
<keyword evidence="4" id="KW-0732">Signal</keyword>
<dbReference type="RefSeq" id="WP_173086082.1">
    <property type="nucleotide sequence ID" value="NZ_BLTE01000015.1"/>
</dbReference>
<evidence type="ECO:0000256" key="2">
    <source>
        <dbReference type="ARBA" id="ARBA00005182"/>
    </source>
</evidence>
<dbReference type="GO" id="GO:0016746">
    <property type="term" value="F:acyltransferase activity"/>
    <property type="evidence" value="ECO:0007669"/>
    <property type="project" value="UniProtKB-KW"/>
</dbReference>
<gene>
    <name evidence="8" type="primary">algJ_3</name>
    <name evidence="8" type="ORF">NNJEOMEG_03102</name>
</gene>
<keyword evidence="3 8" id="KW-0808">Transferase</keyword>
<evidence type="ECO:0000256" key="1">
    <source>
        <dbReference type="ARBA" id="ARBA00004418"/>
    </source>
</evidence>
<dbReference type="AlphaFoldDB" id="A0A6V8LU48"/>
<organism evidence="8 9">
    <name type="scientific">Fundidesulfovibrio magnetotacticus</name>
    <dbReference type="NCBI Taxonomy" id="2730080"/>
    <lineage>
        <taxon>Bacteria</taxon>
        <taxon>Pseudomonadati</taxon>
        <taxon>Thermodesulfobacteriota</taxon>
        <taxon>Desulfovibrionia</taxon>
        <taxon>Desulfovibrionales</taxon>
        <taxon>Desulfovibrionaceae</taxon>
        <taxon>Fundidesulfovibrio</taxon>
    </lineage>
</organism>
<accession>A0A6V8LU48</accession>
<dbReference type="UniPathway" id="UPA00286"/>
<comment type="subcellular location">
    <subcellularLocation>
        <location evidence="1">Periplasm</location>
    </subcellularLocation>
</comment>
<dbReference type="EC" id="2.3.1.-" evidence="8"/>
<evidence type="ECO:0000313" key="9">
    <source>
        <dbReference type="Proteomes" id="UP000494245"/>
    </source>
</evidence>
<dbReference type="Proteomes" id="UP000494245">
    <property type="component" value="Unassembled WGS sequence"/>
</dbReference>
<keyword evidence="9" id="KW-1185">Reference proteome</keyword>
<reference evidence="8 9" key="1">
    <citation type="submission" date="2020-04" db="EMBL/GenBank/DDBJ databases">
        <authorList>
            <consortium name="Desulfovibrio sp. FSS-1 genome sequencing consortium"/>
            <person name="Shimoshige H."/>
            <person name="Kobayashi H."/>
            <person name="Maekawa T."/>
        </authorList>
    </citation>
    <scope>NUCLEOTIDE SEQUENCE [LARGE SCALE GENOMIC DNA]</scope>
    <source>
        <strain evidence="8 9">SIID29052-01</strain>
    </source>
</reference>
<evidence type="ECO:0000256" key="5">
    <source>
        <dbReference type="ARBA" id="ARBA00022764"/>
    </source>
</evidence>
<feature type="domain" description="AlgX/AlgJ SGNH hydrolase-like" evidence="7">
    <location>
        <begin position="103"/>
        <end position="261"/>
    </location>
</feature>
<evidence type="ECO:0000256" key="6">
    <source>
        <dbReference type="ARBA" id="ARBA00022841"/>
    </source>
</evidence>
<keyword evidence="6" id="KW-0016">Alginate biosynthesis</keyword>